<sequence>MVSIGHLAIAFGSPSMLDYKAFQNDLIYYQQNIVETLHQTYLLQKEIGIKTMNKNPTIETIYKVCLCITEPFLVNNSILATIW</sequence>
<proteinExistence type="predicted"/>
<protein>
    <submittedName>
        <fullName evidence="1">Uncharacterized protein</fullName>
    </submittedName>
</protein>
<evidence type="ECO:0000313" key="1">
    <source>
        <dbReference type="EMBL" id="ABG52608.1"/>
    </source>
</evidence>
<organism evidence="1">
    <name type="scientific">Trichodesmium erythraeum (strain IMS101)</name>
    <dbReference type="NCBI Taxonomy" id="203124"/>
    <lineage>
        <taxon>Bacteria</taxon>
        <taxon>Bacillati</taxon>
        <taxon>Cyanobacteriota</taxon>
        <taxon>Cyanophyceae</taxon>
        <taxon>Oscillatoriophycideae</taxon>
        <taxon>Oscillatoriales</taxon>
        <taxon>Microcoleaceae</taxon>
        <taxon>Trichodesmium</taxon>
    </lineage>
</organism>
<gene>
    <name evidence="1" type="ordered locus">Tery_3518</name>
</gene>
<dbReference type="EMBL" id="CP000393">
    <property type="protein sequence ID" value="ABG52608.1"/>
    <property type="molecule type" value="Genomic_DNA"/>
</dbReference>
<name>Q10YR6_TRIEI</name>
<dbReference type="AlphaFoldDB" id="Q10YR6"/>
<reference evidence="1" key="1">
    <citation type="submission" date="2006-06" db="EMBL/GenBank/DDBJ databases">
        <title>Complete sequence of Trichodesmium erythraeum IMS101.</title>
        <authorList>
            <consortium name="US DOE Joint Genome Institute"/>
            <person name="Copeland A."/>
            <person name="Lucas S."/>
            <person name="Lapidus A."/>
            <person name="Barry K."/>
            <person name="Detter J.C."/>
            <person name="Glavina del Rio T."/>
            <person name="Hammon N."/>
            <person name="Israni S."/>
            <person name="Dalin E."/>
            <person name="Tice H."/>
            <person name="Pitluck S."/>
            <person name="Kiss H."/>
            <person name="Munk A.C."/>
            <person name="Brettin T."/>
            <person name="Bruce D."/>
            <person name="Han C."/>
            <person name="Tapia R."/>
            <person name="Gilna P."/>
            <person name="Schmutz J."/>
            <person name="Larimer F."/>
            <person name="Land M."/>
            <person name="Hauser L."/>
            <person name="Kyrpides N."/>
            <person name="Kim E."/>
            <person name="Richardson P."/>
        </authorList>
    </citation>
    <scope>NUCLEOTIDE SEQUENCE [LARGE SCALE GENOMIC DNA]</scope>
    <source>
        <strain evidence="1">IMS101</strain>
    </source>
</reference>
<accession>Q10YR6</accession>
<dbReference type="HOGENOM" id="CLU_2541600_0_0_3"/>
<dbReference type="KEGG" id="ter:Tery_3518"/>
<dbReference type="RefSeq" id="WP_011612950.1">
    <property type="nucleotide sequence ID" value="NC_008312.1"/>
</dbReference>